<keyword evidence="2" id="KW-0812">Transmembrane</keyword>
<dbReference type="EMBL" id="JAWNGG020000185">
    <property type="protein sequence ID" value="KAK9297791.1"/>
    <property type="molecule type" value="Genomic_DNA"/>
</dbReference>
<evidence type="ECO:0000256" key="1">
    <source>
        <dbReference type="SAM" id="MobiDB-lite"/>
    </source>
</evidence>
<evidence type="ECO:0000256" key="2">
    <source>
        <dbReference type="SAM" id="Phobius"/>
    </source>
</evidence>
<sequence length="193" mass="21956">MSRVAQEIARRVGRYLDRLLREASAEGSEGEANENTADNPRIQDNEERGRIVDDEGRNVEEGDARESAGHEGAEQEAEKHGSGVVGEERKDSFGERPISDGKSNERKWKKEVSFREGKRMEETRKDKSLEDGRQTKAEDKQDENDDENEAGLRDETLRLRQFVYDFCVHFVAYIACIVIVTVTIVTGYFLNAK</sequence>
<accession>A0AAW0ZM36</accession>
<evidence type="ECO:0000313" key="3">
    <source>
        <dbReference type="EMBL" id="KAK9297791.1"/>
    </source>
</evidence>
<evidence type="ECO:0000313" key="4">
    <source>
        <dbReference type="Proteomes" id="UP001432146"/>
    </source>
</evidence>
<feature type="transmembrane region" description="Helical" evidence="2">
    <location>
        <begin position="162"/>
        <end position="190"/>
    </location>
</feature>
<feature type="compositionally biased region" description="Basic and acidic residues" evidence="1">
    <location>
        <begin position="41"/>
        <end position="139"/>
    </location>
</feature>
<proteinExistence type="predicted"/>
<comment type="caution">
    <text evidence="3">The sequence shown here is derived from an EMBL/GenBank/DDBJ whole genome shotgun (WGS) entry which is preliminary data.</text>
</comment>
<keyword evidence="4" id="KW-1185">Reference proteome</keyword>
<gene>
    <name evidence="3" type="ORF">QLX08_008634</name>
</gene>
<feature type="region of interest" description="Disordered" evidence="1">
    <location>
        <begin position="23"/>
        <end position="149"/>
    </location>
</feature>
<organism evidence="3 4">
    <name type="scientific">Tetragonisca angustula</name>
    <dbReference type="NCBI Taxonomy" id="166442"/>
    <lineage>
        <taxon>Eukaryota</taxon>
        <taxon>Metazoa</taxon>
        <taxon>Ecdysozoa</taxon>
        <taxon>Arthropoda</taxon>
        <taxon>Hexapoda</taxon>
        <taxon>Insecta</taxon>
        <taxon>Pterygota</taxon>
        <taxon>Neoptera</taxon>
        <taxon>Endopterygota</taxon>
        <taxon>Hymenoptera</taxon>
        <taxon>Apocrita</taxon>
        <taxon>Aculeata</taxon>
        <taxon>Apoidea</taxon>
        <taxon>Anthophila</taxon>
        <taxon>Apidae</taxon>
        <taxon>Tetragonisca</taxon>
    </lineage>
</organism>
<keyword evidence="2" id="KW-1133">Transmembrane helix</keyword>
<reference evidence="3 4" key="1">
    <citation type="submission" date="2024-05" db="EMBL/GenBank/DDBJ databases">
        <title>The nuclear and mitochondrial genome assemblies of Tetragonisca angustula (Apidae: Meliponini), a tiny yet remarkable pollinator in the Neotropics.</title>
        <authorList>
            <person name="Ferrari R."/>
            <person name="Ricardo P.C."/>
            <person name="Dias F.C."/>
            <person name="Araujo N.S."/>
            <person name="Soares D.O."/>
            <person name="Zhou Q.-S."/>
            <person name="Zhu C.-D."/>
            <person name="Coutinho L."/>
            <person name="Airas M.C."/>
            <person name="Batista T.M."/>
        </authorList>
    </citation>
    <scope>NUCLEOTIDE SEQUENCE [LARGE SCALE GENOMIC DNA]</scope>
    <source>
        <strain evidence="3">ASF017062</strain>
        <tissue evidence="3">Abdomen</tissue>
    </source>
</reference>
<protein>
    <recommendedName>
        <fullName evidence="5">Transmembrane protein</fullName>
    </recommendedName>
</protein>
<evidence type="ECO:0008006" key="5">
    <source>
        <dbReference type="Google" id="ProtNLM"/>
    </source>
</evidence>
<name>A0AAW0ZM36_9HYME</name>
<keyword evidence="2" id="KW-0472">Membrane</keyword>
<feature type="compositionally biased region" description="Acidic residues" evidence="1">
    <location>
        <begin position="140"/>
        <end position="149"/>
    </location>
</feature>
<dbReference type="Proteomes" id="UP001432146">
    <property type="component" value="Unassembled WGS sequence"/>
</dbReference>
<dbReference type="AlphaFoldDB" id="A0AAW0ZM36"/>